<name>A0A401U5U1_9BACT</name>
<dbReference type="AlphaFoldDB" id="A0A401U5U1"/>
<dbReference type="Proteomes" id="UP000288227">
    <property type="component" value="Unassembled WGS sequence"/>
</dbReference>
<dbReference type="OrthoDB" id="894042at2"/>
<proteinExistence type="predicted"/>
<sequence>MRQQAAILFLILHFFTSTELHQLVRMPVLLTHFSEHKASTSSLSFFEFLSLHYGDVANTHETQKTHDQLPFQGNCEISLHALWVTIVSTQEIPDNQIPADQSDKTVLPSFVLPSNDGNNIWQPPKV</sequence>
<accession>A0A401U5U1</accession>
<dbReference type="RefSeq" id="WP_127120931.1">
    <property type="nucleotide sequence ID" value="NZ_BHXQ01000001.1"/>
</dbReference>
<keyword evidence="2" id="KW-1185">Reference proteome</keyword>
<gene>
    <name evidence="1" type="ORF">SanaruYs_05030</name>
</gene>
<reference evidence="1 2" key="1">
    <citation type="submission" date="2018-11" db="EMBL/GenBank/DDBJ databases">
        <title>Chryseotalea sanarue gen. nov., sp., nov., a member of the family Cytophagaceae, isolated from a brackish lake in Hamamatsu Japan.</title>
        <authorList>
            <person name="Maejima Y."/>
            <person name="Iino T."/>
            <person name="Muraguchi Y."/>
            <person name="Fukuda K."/>
            <person name="Ohkuma M."/>
            <person name="Moriuchi R."/>
            <person name="Dohra H."/>
            <person name="Kimbara K."/>
            <person name="Shintani M."/>
        </authorList>
    </citation>
    <scope>NUCLEOTIDE SEQUENCE [LARGE SCALE GENOMIC DNA]</scope>
    <source>
        <strain evidence="1 2">Ys</strain>
    </source>
</reference>
<protein>
    <submittedName>
        <fullName evidence="1">Uncharacterized protein</fullName>
    </submittedName>
</protein>
<dbReference type="EMBL" id="BHXQ01000001">
    <property type="protein sequence ID" value="GCC50288.1"/>
    <property type="molecule type" value="Genomic_DNA"/>
</dbReference>
<comment type="caution">
    <text evidence="1">The sequence shown here is derived from an EMBL/GenBank/DDBJ whole genome shotgun (WGS) entry which is preliminary data.</text>
</comment>
<evidence type="ECO:0000313" key="2">
    <source>
        <dbReference type="Proteomes" id="UP000288227"/>
    </source>
</evidence>
<organism evidence="1 2">
    <name type="scientific">Chryseotalea sanaruensis</name>
    <dbReference type="NCBI Taxonomy" id="2482724"/>
    <lineage>
        <taxon>Bacteria</taxon>
        <taxon>Pseudomonadati</taxon>
        <taxon>Bacteroidota</taxon>
        <taxon>Cytophagia</taxon>
        <taxon>Cytophagales</taxon>
        <taxon>Chryseotaleaceae</taxon>
        <taxon>Chryseotalea</taxon>
    </lineage>
</organism>
<evidence type="ECO:0000313" key="1">
    <source>
        <dbReference type="EMBL" id="GCC50288.1"/>
    </source>
</evidence>